<dbReference type="AlphaFoldDB" id="A0A7N0T2S5"/>
<dbReference type="Gramene" id="Kaladp0019s0011.1.v1.1">
    <property type="protein sequence ID" value="Kaladp0019s0011.1.v1.1"/>
    <property type="gene ID" value="Kaladp0019s0011.v1.1"/>
</dbReference>
<evidence type="ECO:0000256" key="1">
    <source>
        <dbReference type="SAM" id="MobiDB-lite"/>
    </source>
</evidence>
<evidence type="ECO:0000313" key="2">
    <source>
        <dbReference type="EnsemblPlants" id="Kaladp0019s0011.1.v1.1"/>
    </source>
</evidence>
<dbReference type="Gene3D" id="3.30.70.100">
    <property type="match status" value="1"/>
</dbReference>
<dbReference type="OMA" id="SDALTMW"/>
<evidence type="ECO:0008006" key="4">
    <source>
        <dbReference type="Google" id="ProtNLM"/>
    </source>
</evidence>
<sequence length="174" mass="18393">MASAISSWSFGLGFHRPRDSPSSSFVAVPSRVAKCGDLVAGGKKNLRAADFGRRLIVKAVEEKTLAREEAGAGSESDTPDPVSPSDALTMWFQAEGAMKETAIPTVTKALEEIEGVANLKVQVLEGIASVELVKQTTIQETGVAADLVEKIQGSGFKLQTLNLSFQDEVAVETA</sequence>
<organism evidence="2 3">
    <name type="scientific">Kalanchoe fedtschenkoi</name>
    <name type="common">Lavender scallops</name>
    <name type="synonym">South American air plant</name>
    <dbReference type="NCBI Taxonomy" id="63787"/>
    <lineage>
        <taxon>Eukaryota</taxon>
        <taxon>Viridiplantae</taxon>
        <taxon>Streptophyta</taxon>
        <taxon>Embryophyta</taxon>
        <taxon>Tracheophyta</taxon>
        <taxon>Spermatophyta</taxon>
        <taxon>Magnoliopsida</taxon>
        <taxon>eudicotyledons</taxon>
        <taxon>Gunneridae</taxon>
        <taxon>Pentapetalae</taxon>
        <taxon>Saxifragales</taxon>
        <taxon>Crassulaceae</taxon>
        <taxon>Kalanchoe</taxon>
    </lineage>
</organism>
<proteinExistence type="predicted"/>
<dbReference type="PANTHER" id="PTHR35756">
    <property type="entry name" value="OS05G0337400 PROTEIN"/>
    <property type="match status" value="1"/>
</dbReference>
<dbReference type="Proteomes" id="UP000594263">
    <property type="component" value="Unplaced"/>
</dbReference>
<evidence type="ECO:0000313" key="3">
    <source>
        <dbReference type="Proteomes" id="UP000594263"/>
    </source>
</evidence>
<protein>
    <recommendedName>
        <fullName evidence="4">HMA domain-containing protein</fullName>
    </recommendedName>
</protein>
<accession>A0A7N0T2S5</accession>
<reference evidence="2" key="1">
    <citation type="submission" date="2021-01" db="UniProtKB">
        <authorList>
            <consortium name="EnsemblPlants"/>
        </authorList>
    </citation>
    <scope>IDENTIFICATION</scope>
</reference>
<name>A0A7N0T2S5_KALFE</name>
<feature type="region of interest" description="Disordered" evidence="1">
    <location>
        <begin position="67"/>
        <end position="86"/>
    </location>
</feature>
<keyword evidence="3" id="KW-1185">Reference proteome</keyword>
<dbReference type="EnsemblPlants" id="Kaladp0019s0011.1.v1.1">
    <property type="protein sequence ID" value="Kaladp0019s0011.1.v1.1"/>
    <property type="gene ID" value="Kaladp0019s0011.v1.1"/>
</dbReference>
<dbReference type="PANTHER" id="PTHR35756:SF1">
    <property type="entry name" value="OS05G0337400 PROTEIN"/>
    <property type="match status" value="1"/>
</dbReference>
<dbReference type="GO" id="GO:0009507">
    <property type="term" value="C:chloroplast"/>
    <property type="evidence" value="ECO:0007669"/>
    <property type="project" value="TreeGrafter"/>
</dbReference>